<dbReference type="InterPro" id="IPR006623">
    <property type="entry name" value="THEG"/>
</dbReference>
<evidence type="ECO:0000313" key="3">
    <source>
        <dbReference type="Proteomes" id="UP000829291"/>
    </source>
</evidence>
<evidence type="ECO:0000313" key="4">
    <source>
        <dbReference type="RefSeq" id="XP_046590558.1"/>
    </source>
</evidence>
<feature type="region of interest" description="Disordered" evidence="2">
    <location>
        <begin position="181"/>
        <end position="209"/>
    </location>
</feature>
<proteinExistence type="predicted"/>
<dbReference type="Pfam" id="PF14912">
    <property type="entry name" value="THEG"/>
    <property type="match status" value="2"/>
</dbReference>
<feature type="compositionally biased region" description="Polar residues" evidence="2">
    <location>
        <begin position="186"/>
        <end position="200"/>
    </location>
</feature>
<reference evidence="4" key="1">
    <citation type="submission" date="2025-08" db="UniProtKB">
        <authorList>
            <consortium name="RefSeq"/>
        </authorList>
    </citation>
    <scope>IDENTIFICATION</scope>
    <source>
        <tissue evidence="4">Thorax and Abdomen</tissue>
    </source>
</reference>
<dbReference type="GeneID" id="124293519"/>
<dbReference type="PANTHER" id="PTHR15901">
    <property type="entry name" value="TESTICULAR HAPLOID EXPRESSED GENE PROTEIN"/>
    <property type="match status" value="1"/>
</dbReference>
<dbReference type="Proteomes" id="UP000829291">
    <property type="component" value="Chromosome 3"/>
</dbReference>
<dbReference type="SMART" id="SM00705">
    <property type="entry name" value="THEG"/>
    <property type="match status" value="4"/>
</dbReference>
<sequence>MAFTGGTELGENLPKYKKKTTERVKRYKRLLELAKPKSIASQERPNSTTSLKRIKKSNFKNRGALKLFNSAKVLDATEDIKCETLPTKKSVLGYKISERTARLAEPRIRFEMGIRSPGTVQESALFATASKRLIELATPKNSTQRTDLPQGKSPNIISNSSVSRNALKATCTSRIAKLSVPKHSKSPINANENTKANHGDTTAIPIKPPLAKEAFEKQREKKRFAIHGEMK</sequence>
<gene>
    <name evidence="4" type="primary">LOC124293519</name>
</gene>
<dbReference type="InterPro" id="IPR042401">
    <property type="entry name" value="SPMAP2-like"/>
</dbReference>
<keyword evidence="3" id="KW-1185">Reference proteome</keyword>
<organism evidence="3 4">
    <name type="scientific">Neodiprion lecontei</name>
    <name type="common">Redheaded pine sawfly</name>
    <dbReference type="NCBI Taxonomy" id="441921"/>
    <lineage>
        <taxon>Eukaryota</taxon>
        <taxon>Metazoa</taxon>
        <taxon>Ecdysozoa</taxon>
        <taxon>Arthropoda</taxon>
        <taxon>Hexapoda</taxon>
        <taxon>Insecta</taxon>
        <taxon>Pterygota</taxon>
        <taxon>Neoptera</taxon>
        <taxon>Endopterygota</taxon>
        <taxon>Hymenoptera</taxon>
        <taxon>Tenthredinoidea</taxon>
        <taxon>Diprionidae</taxon>
        <taxon>Diprioninae</taxon>
        <taxon>Neodiprion</taxon>
    </lineage>
</organism>
<dbReference type="RefSeq" id="XP_046590558.1">
    <property type="nucleotide sequence ID" value="XM_046734602.1"/>
</dbReference>
<dbReference type="PANTHER" id="PTHR15901:SF16">
    <property type="entry name" value="TESTICULAR HAPLOID EXPRESSED GENE PROTEIN"/>
    <property type="match status" value="1"/>
</dbReference>
<protein>
    <submittedName>
        <fullName evidence="4">Uncharacterized protein LOC124293519</fullName>
    </submittedName>
</protein>
<accession>A0ABM3FRA2</accession>
<evidence type="ECO:0000256" key="1">
    <source>
        <dbReference type="ARBA" id="ARBA00022737"/>
    </source>
</evidence>
<name>A0ABM3FRA2_NEOLC</name>
<keyword evidence="1" id="KW-0677">Repeat</keyword>
<feature type="region of interest" description="Disordered" evidence="2">
    <location>
        <begin position="1"/>
        <end position="20"/>
    </location>
</feature>
<feature type="compositionally biased region" description="Polar residues" evidence="2">
    <location>
        <begin position="39"/>
        <end position="51"/>
    </location>
</feature>
<evidence type="ECO:0000256" key="2">
    <source>
        <dbReference type="SAM" id="MobiDB-lite"/>
    </source>
</evidence>
<feature type="region of interest" description="Disordered" evidence="2">
    <location>
        <begin position="36"/>
        <end position="55"/>
    </location>
</feature>